<protein>
    <submittedName>
        <fullName evidence="3">FAD-dependent monooxygenase</fullName>
    </submittedName>
</protein>
<dbReference type="Pfam" id="PF01494">
    <property type="entry name" value="FAD_binding_3"/>
    <property type="match status" value="1"/>
</dbReference>
<gene>
    <name evidence="3" type="ORF">NX801_18735</name>
</gene>
<evidence type="ECO:0000313" key="3">
    <source>
        <dbReference type="EMBL" id="MCS0637663.1"/>
    </source>
</evidence>
<proteinExistence type="predicted"/>
<dbReference type="GO" id="GO:0004497">
    <property type="term" value="F:monooxygenase activity"/>
    <property type="evidence" value="ECO:0007669"/>
    <property type="project" value="UniProtKB-KW"/>
</dbReference>
<dbReference type="EMBL" id="JANUGQ010000015">
    <property type="protein sequence ID" value="MCS0637663.1"/>
    <property type="molecule type" value="Genomic_DNA"/>
</dbReference>
<sequence>MAPAVEVVGAGPVGLSAALLLARAGLDVVVPERRPGPVTESQASDPHARTPEALPPSGLAEAPHPLGRLPGATARGGPAPGGLTAWRHARRADALRVPARTDLATRAWTLRAAPARAVRDTALRGVLAVPADRRLLTEAVAGPHPLRP</sequence>
<dbReference type="InterPro" id="IPR036188">
    <property type="entry name" value="FAD/NAD-bd_sf"/>
</dbReference>
<reference evidence="3" key="1">
    <citation type="submission" date="2022-08" db="EMBL/GenBank/DDBJ databases">
        <authorList>
            <person name="Somphong A."/>
            <person name="Phongsopitanun W."/>
        </authorList>
    </citation>
    <scope>NUCLEOTIDE SEQUENCE</scope>
    <source>
        <strain evidence="3">LP05-1</strain>
    </source>
</reference>
<dbReference type="RefSeq" id="WP_258788905.1">
    <property type="nucleotide sequence ID" value="NZ_JANUGQ010000015.1"/>
</dbReference>
<feature type="compositionally biased region" description="Low complexity" evidence="1">
    <location>
        <begin position="66"/>
        <end position="83"/>
    </location>
</feature>
<dbReference type="SUPFAM" id="SSF51905">
    <property type="entry name" value="FAD/NAD(P)-binding domain"/>
    <property type="match status" value="1"/>
</dbReference>
<keyword evidence="4" id="KW-1185">Reference proteome</keyword>
<keyword evidence="3" id="KW-0560">Oxidoreductase</keyword>
<comment type="caution">
    <text evidence="3">The sequence shown here is derived from an EMBL/GenBank/DDBJ whole genome shotgun (WGS) entry which is preliminary data.</text>
</comment>
<dbReference type="InterPro" id="IPR002938">
    <property type="entry name" value="FAD-bd"/>
</dbReference>
<accession>A0ABT2CJR7</accession>
<dbReference type="Gene3D" id="3.50.50.60">
    <property type="entry name" value="FAD/NAD(P)-binding domain"/>
    <property type="match status" value="1"/>
</dbReference>
<feature type="region of interest" description="Disordered" evidence="1">
    <location>
        <begin position="32"/>
        <end position="83"/>
    </location>
</feature>
<dbReference type="Proteomes" id="UP001431313">
    <property type="component" value="Unassembled WGS sequence"/>
</dbReference>
<name>A0ABT2CJR7_9ACTN</name>
<evidence type="ECO:0000259" key="2">
    <source>
        <dbReference type="Pfam" id="PF01494"/>
    </source>
</evidence>
<keyword evidence="3" id="KW-0503">Monooxygenase</keyword>
<feature type="domain" description="FAD-binding" evidence="2">
    <location>
        <begin position="5"/>
        <end position="68"/>
    </location>
</feature>
<evidence type="ECO:0000313" key="4">
    <source>
        <dbReference type="Proteomes" id="UP001431313"/>
    </source>
</evidence>
<organism evidence="3 4">
    <name type="scientific">Streptomyces pyxinae</name>
    <dbReference type="NCBI Taxonomy" id="2970734"/>
    <lineage>
        <taxon>Bacteria</taxon>
        <taxon>Bacillati</taxon>
        <taxon>Actinomycetota</taxon>
        <taxon>Actinomycetes</taxon>
        <taxon>Kitasatosporales</taxon>
        <taxon>Streptomycetaceae</taxon>
        <taxon>Streptomyces</taxon>
    </lineage>
</organism>
<evidence type="ECO:0000256" key="1">
    <source>
        <dbReference type="SAM" id="MobiDB-lite"/>
    </source>
</evidence>